<evidence type="ECO:0000313" key="7">
    <source>
        <dbReference type="Proteomes" id="UP000442244"/>
    </source>
</evidence>
<keyword evidence="7" id="KW-1185">Reference proteome</keyword>
<evidence type="ECO:0000256" key="1">
    <source>
        <dbReference type="ARBA" id="ARBA00001964"/>
    </source>
</evidence>
<dbReference type="GO" id="GO:0009083">
    <property type="term" value="P:branched-chain amino acid catabolic process"/>
    <property type="evidence" value="ECO:0007669"/>
    <property type="project" value="TreeGrafter"/>
</dbReference>
<comment type="caution">
    <text evidence="6">The sequence shown here is derived from an EMBL/GenBank/DDBJ whole genome shotgun (WGS) entry which is preliminary data.</text>
</comment>
<dbReference type="Pfam" id="PF00676">
    <property type="entry name" value="E1_dh"/>
    <property type="match status" value="1"/>
</dbReference>
<dbReference type="OrthoDB" id="9766715at2"/>
<name>A0A6P2CQP0_9LACO</name>
<comment type="catalytic activity">
    <reaction evidence="4">
        <text>N(6)-[(R)-lipoyl]-L-lysyl-[protein] + 3-methyl-2-oxobutanoate + H(+) = N(6)-[(R)-S(8)-2-methylpropanoyldihydrolipoyl]-L-lysyl-[protein] + CO2</text>
        <dbReference type="Rhea" id="RHEA:13457"/>
        <dbReference type="Rhea" id="RHEA-COMP:10474"/>
        <dbReference type="Rhea" id="RHEA-COMP:10497"/>
        <dbReference type="ChEBI" id="CHEBI:11851"/>
        <dbReference type="ChEBI" id="CHEBI:15378"/>
        <dbReference type="ChEBI" id="CHEBI:16526"/>
        <dbReference type="ChEBI" id="CHEBI:83099"/>
        <dbReference type="ChEBI" id="CHEBI:83142"/>
        <dbReference type="EC" id="1.2.4.4"/>
    </reaction>
</comment>
<reference evidence="6 7" key="1">
    <citation type="submission" date="2019-01" db="EMBL/GenBank/DDBJ databases">
        <title>Leuconostoc litchii sp. nov., a novel lactic acid bacterium isolated from lychee.</title>
        <authorList>
            <person name="Wang L.-T."/>
        </authorList>
    </citation>
    <scope>NUCLEOTIDE SEQUENCE [LARGE SCALE GENOMIC DNA]</scope>
    <source>
        <strain evidence="6 7">MB7</strain>
    </source>
</reference>
<dbReference type="Proteomes" id="UP000442244">
    <property type="component" value="Unassembled WGS sequence"/>
</dbReference>
<protein>
    <recommendedName>
        <fullName evidence="4">2-oxoisovalerate dehydrogenase subunit alpha</fullName>
        <ecNumber evidence="4">1.2.4.4</ecNumber>
    </recommendedName>
    <alternativeName>
        <fullName evidence="4">Branched-chain alpha-keto acid dehydrogenase E1 component alpha chain</fullName>
    </alternativeName>
</protein>
<proteinExistence type="inferred from homology"/>
<organism evidence="6 7">
    <name type="scientific">Leuconostoc litchii</name>
    <dbReference type="NCBI Taxonomy" id="1981069"/>
    <lineage>
        <taxon>Bacteria</taxon>
        <taxon>Bacillati</taxon>
        <taxon>Bacillota</taxon>
        <taxon>Bacilli</taxon>
        <taxon>Lactobacillales</taxon>
        <taxon>Lactobacillaceae</taxon>
        <taxon>Leuconostoc</taxon>
    </lineage>
</organism>
<feature type="domain" description="Dehydrogenase E1 component" evidence="5">
    <location>
        <begin position="58"/>
        <end position="351"/>
    </location>
</feature>
<evidence type="ECO:0000256" key="2">
    <source>
        <dbReference type="ARBA" id="ARBA00023002"/>
    </source>
</evidence>
<dbReference type="GO" id="GO:0003863">
    <property type="term" value="F:branched-chain 2-oxo acid dehydrogenase activity"/>
    <property type="evidence" value="ECO:0007669"/>
    <property type="project" value="UniProtKB-EC"/>
</dbReference>
<keyword evidence="2 4" id="KW-0560">Oxidoreductase</keyword>
<accession>A0A6P2CQP0</accession>
<comment type="similarity">
    <text evidence="4">Belongs to the BCKDHA family.</text>
</comment>
<dbReference type="RefSeq" id="WP_148604768.1">
    <property type="nucleotide sequence ID" value="NZ_BSUV01000001.1"/>
</dbReference>
<dbReference type="CDD" id="cd02000">
    <property type="entry name" value="TPP_E1_PDC_ADC_BCADC"/>
    <property type="match status" value="1"/>
</dbReference>
<dbReference type="SUPFAM" id="SSF52518">
    <property type="entry name" value="Thiamin diphosphate-binding fold (THDP-binding)"/>
    <property type="match status" value="1"/>
</dbReference>
<evidence type="ECO:0000256" key="3">
    <source>
        <dbReference type="ARBA" id="ARBA00023052"/>
    </source>
</evidence>
<keyword evidence="3 4" id="KW-0786">Thiamine pyrophosphate</keyword>
<sequence length="378" mass="42251">MVDITTTNKQVLDFKYQLAEQDEHFPTLKVLDNEGKIIDKEAFKRAELSDDDLVNIIKRMILSRQLDIRSTKLAKQGRFGFFAPTAGQEASQMASSYAFNDDDWLMPGYRDIPQIIVKGWPIWKAILWSRGHVLGNVFTTEDGNPVNSWMPQIIIGAQYVEAAGIALGLKKRQKNAVAYAYTGDGGTSQGDFYEGMNFAGAYKANAVFFVQNNGYAISTPRSLQTVASHLAAKGWAAGLPSLVVDGNDPIAVYLASKEARSWAASGHGPVLIETLTNRLEPHSTAGDDPLRYRTKDDIDGWWKKEPLLRMRKLLQDQGIWNEEKEDEYVTEVNALIDEQIKIADNVEKQKISNFIKNTLEVPGQAMNEQIAKFESEGK</sequence>
<evidence type="ECO:0000259" key="5">
    <source>
        <dbReference type="Pfam" id="PF00676"/>
    </source>
</evidence>
<dbReference type="InterPro" id="IPR029061">
    <property type="entry name" value="THDP-binding"/>
</dbReference>
<dbReference type="InterPro" id="IPR001017">
    <property type="entry name" value="DH_E1"/>
</dbReference>
<evidence type="ECO:0000256" key="4">
    <source>
        <dbReference type="RuleBase" id="RU365014"/>
    </source>
</evidence>
<dbReference type="EMBL" id="SDGY01000001">
    <property type="protein sequence ID" value="TYC47201.1"/>
    <property type="molecule type" value="Genomic_DNA"/>
</dbReference>
<comment type="function">
    <text evidence="4">The branched-chain alpha-keto dehydrogenase complex catalyzes the overall conversion of alpha-keto acids to acyl-CoA and CO(2). It contains multiple copies of three enzymatic components: branched-chain alpha-keto acid decarboxylase (E1), lipoamide acyltransferase (E2) and lipoamide dehydrogenase (E3).</text>
</comment>
<evidence type="ECO:0000313" key="6">
    <source>
        <dbReference type="EMBL" id="TYC47201.1"/>
    </source>
</evidence>
<gene>
    <name evidence="6" type="ORF">ESZ47_03440</name>
</gene>
<dbReference type="InterPro" id="IPR050771">
    <property type="entry name" value="Alpha-ketoacid_DH_E1_comp"/>
</dbReference>
<dbReference type="AlphaFoldDB" id="A0A6P2CQP0"/>
<dbReference type="PANTHER" id="PTHR43380">
    <property type="entry name" value="2-OXOISOVALERATE DEHYDROGENASE SUBUNIT ALPHA, MITOCHONDRIAL"/>
    <property type="match status" value="1"/>
</dbReference>
<dbReference type="Gene3D" id="3.40.50.970">
    <property type="match status" value="1"/>
</dbReference>
<dbReference type="PANTHER" id="PTHR43380:SF1">
    <property type="entry name" value="2-OXOISOVALERATE DEHYDROGENASE SUBUNIT ALPHA, MITOCHONDRIAL"/>
    <property type="match status" value="1"/>
</dbReference>
<comment type="cofactor">
    <cofactor evidence="1 4">
        <name>thiamine diphosphate</name>
        <dbReference type="ChEBI" id="CHEBI:58937"/>
    </cofactor>
</comment>
<dbReference type="EC" id="1.2.4.4" evidence="4"/>